<dbReference type="GO" id="GO:0015074">
    <property type="term" value="P:DNA integration"/>
    <property type="evidence" value="ECO:0007669"/>
    <property type="project" value="UniProtKB-KW"/>
</dbReference>
<dbReference type="InterPro" id="IPR038488">
    <property type="entry name" value="Integrase_DNA-bd_sf"/>
</dbReference>
<evidence type="ECO:0000313" key="7">
    <source>
        <dbReference type="EMBL" id="EXI77200.1"/>
    </source>
</evidence>
<dbReference type="GO" id="GO:0003677">
    <property type="term" value="F:DNA binding"/>
    <property type="evidence" value="ECO:0007669"/>
    <property type="project" value="UniProtKB-KW"/>
</dbReference>
<keyword evidence="3" id="KW-0238">DNA-binding</keyword>
<name>A0A011PK30_9PROT</name>
<evidence type="ECO:0000259" key="6">
    <source>
        <dbReference type="PROSITE" id="PS51898"/>
    </source>
</evidence>
<dbReference type="Pfam" id="PF13356">
    <property type="entry name" value="Arm-DNA-bind_3"/>
    <property type="match status" value="1"/>
</dbReference>
<dbReference type="PROSITE" id="PS51898">
    <property type="entry name" value="TYR_RECOMBINASE"/>
    <property type="match status" value="1"/>
</dbReference>
<dbReference type="InterPro" id="IPR025166">
    <property type="entry name" value="Integrase_DNA_bind_dom"/>
</dbReference>
<evidence type="ECO:0000256" key="5">
    <source>
        <dbReference type="SAM" id="MobiDB-lite"/>
    </source>
</evidence>
<dbReference type="SUPFAM" id="SSF56349">
    <property type="entry name" value="DNA breaking-rejoining enzymes"/>
    <property type="match status" value="1"/>
</dbReference>
<dbReference type="AlphaFoldDB" id="A0A011PK30"/>
<dbReference type="STRING" id="1454003.AW10_03966"/>
<dbReference type="InterPro" id="IPR050808">
    <property type="entry name" value="Phage_Integrase"/>
</dbReference>
<evidence type="ECO:0000313" key="8">
    <source>
        <dbReference type="Proteomes" id="UP000021816"/>
    </source>
</evidence>
<dbReference type="PATRIC" id="fig|1454003.3.peg.4026"/>
<gene>
    <name evidence="7" type="ORF">AW10_03966</name>
</gene>
<dbReference type="Gene3D" id="3.30.160.390">
    <property type="entry name" value="Integrase, DNA-binding domain"/>
    <property type="match status" value="1"/>
</dbReference>
<evidence type="ECO:0000256" key="2">
    <source>
        <dbReference type="ARBA" id="ARBA00022908"/>
    </source>
</evidence>
<dbReference type="InterPro" id="IPR010998">
    <property type="entry name" value="Integrase_recombinase_N"/>
</dbReference>
<keyword evidence="4" id="KW-0233">DNA recombination</keyword>
<dbReference type="Pfam" id="PF00589">
    <property type="entry name" value="Phage_integrase"/>
    <property type="match status" value="1"/>
</dbReference>
<keyword evidence="2" id="KW-0229">DNA integration</keyword>
<protein>
    <submittedName>
        <fullName evidence="7">Phage integrase family protein</fullName>
    </submittedName>
</protein>
<proteinExistence type="inferred from homology"/>
<evidence type="ECO:0000256" key="3">
    <source>
        <dbReference type="ARBA" id="ARBA00023125"/>
    </source>
</evidence>
<feature type="domain" description="Tyr recombinase" evidence="6">
    <location>
        <begin position="238"/>
        <end position="418"/>
    </location>
</feature>
<dbReference type="PANTHER" id="PTHR30629">
    <property type="entry name" value="PROPHAGE INTEGRASE"/>
    <property type="match status" value="1"/>
</dbReference>
<accession>A0A011PK30</accession>
<dbReference type="InterPro" id="IPR011010">
    <property type="entry name" value="DNA_brk_join_enz"/>
</dbReference>
<dbReference type="Proteomes" id="UP000021816">
    <property type="component" value="Unassembled WGS sequence"/>
</dbReference>
<evidence type="ECO:0000256" key="1">
    <source>
        <dbReference type="ARBA" id="ARBA00008857"/>
    </source>
</evidence>
<dbReference type="InterPro" id="IPR013762">
    <property type="entry name" value="Integrase-like_cat_sf"/>
</dbReference>
<sequence>MRDNNKVNFTAGRVSAHCCEAGKAASFLWDEDTKGLGLKASPGGSKRYVLESRLESGSTVRLTIGDPKSRTIEDVRKEARRLQTLIDKGIDPRQEKRDRLAAADAKRAQADAARQEAENRQRYTLRTLCEAYGDLLEARGKPSARQARSIFKVHVLEAHPEIAAMPAREVSKLQIAAMVRRTRESGKERAAGVLRSYLSAAFAAAKKSPLDASLPADFIPFEIEHNPVDAIPAIAVRAGSRKLCADELRAYLAALGDDLPDQALLLALLAGGQRMAQLLRARVSDYDEDTASLRLWDTKGRRKAPREHLLPLAPKAAELAARLVARAKLLETTFLFSTHGAVPLDETTPGKRVAAICNAMGGERFDLRDIRRTCETILASMGISRDTRAQLLSHGLSGVQNAHYDMHSYTSEKRAALVAWEERLHEIEVGQRGARNVVSLHTA</sequence>
<dbReference type="Gene3D" id="1.10.150.130">
    <property type="match status" value="1"/>
</dbReference>
<dbReference type="EMBL" id="JEMX01000110">
    <property type="protein sequence ID" value="EXI77200.1"/>
    <property type="molecule type" value="Genomic_DNA"/>
</dbReference>
<comment type="caution">
    <text evidence="7">The sequence shown here is derived from an EMBL/GenBank/DDBJ whole genome shotgun (WGS) entry which is preliminary data.</text>
</comment>
<feature type="region of interest" description="Disordered" evidence="5">
    <location>
        <begin position="90"/>
        <end position="118"/>
    </location>
</feature>
<organism evidence="7 8">
    <name type="scientific">Candidatus Accumulibacter appositus</name>
    <dbReference type="NCBI Taxonomy" id="1454003"/>
    <lineage>
        <taxon>Bacteria</taxon>
        <taxon>Pseudomonadati</taxon>
        <taxon>Pseudomonadota</taxon>
        <taxon>Betaproteobacteria</taxon>
        <taxon>Candidatus Accumulibacter</taxon>
    </lineage>
</organism>
<dbReference type="GO" id="GO:0006310">
    <property type="term" value="P:DNA recombination"/>
    <property type="evidence" value="ECO:0007669"/>
    <property type="project" value="UniProtKB-KW"/>
</dbReference>
<dbReference type="PANTHER" id="PTHR30629:SF2">
    <property type="entry name" value="PROPHAGE INTEGRASE INTS-RELATED"/>
    <property type="match status" value="1"/>
</dbReference>
<comment type="similarity">
    <text evidence="1">Belongs to the 'phage' integrase family.</text>
</comment>
<reference evidence="7 8" key="1">
    <citation type="submission" date="2014-02" db="EMBL/GenBank/DDBJ databases">
        <title>Expanding our view of genomic diversity in Candidatus Accumulibacter clades.</title>
        <authorList>
            <person name="Skennerton C.T."/>
            <person name="Barr J.J."/>
            <person name="Slater F.R."/>
            <person name="Bond P.L."/>
            <person name="Tyson G.W."/>
        </authorList>
    </citation>
    <scope>NUCLEOTIDE SEQUENCE [LARGE SCALE GENOMIC DNA]</scope>
    <source>
        <strain evidence="8">BA-92</strain>
    </source>
</reference>
<dbReference type="InterPro" id="IPR002104">
    <property type="entry name" value="Integrase_catalytic"/>
</dbReference>
<dbReference type="Gene3D" id="1.10.443.10">
    <property type="entry name" value="Intergrase catalytic core"/>
    <property type="match status" value="1"/>
</dbReference>
<evidence type="ECO:0000256" key="4">
    <source>
        <dbReference type="ARBA" id="ARBA00023172"/>
    </source>
</evidence>